<comment type="caution">
    <text evidence="1">The sequence shown here is derived from an EMBL/GenBank/DDBJ whole genome shotgun (WGS) entry which is preliminary data.</text>
</comment>
<dbReference type="AlphaFoldDB" id="A0AAW2EBP0"/>
<dbReference type="Proteomes" id="UP001430953">
    <property type="component" value="Unassembled WGS sequence"/>
</dbReference>
<accession>A0AAW2EBP0</accession>
<dbReference type="EMBL" id="JADYXP020000029">
    <property type="protein sequence ID" value="KAL0099087.1"/>
    <property type="molecule type" value="Genomic_DNA"/>
</dbReference>
<name>A0AAW2EBP0_9HYME</name>
<evidence type="ECO:0008006" key="3">
    <source>
        <dbReference type="Google" id="ProtNLM"/>
    </source>
</evidence>
<evidence type="ECO:0000313" key="1">
    <source>
        <dbReference type="EMBL" id="KAL0099087.1"/>
    </source>
</evidence>
<reference evidence="1 2" key="1">
    <citation type="submission" date="2023-03" db="EMBL/GenBank/DDBJ databases">
        <title>High recombination rates correlate with genetic variation in Cardiocondyla obscurior ants.</title>
        <authorList>
            <person name="Errbii M."/>
        </authorList>
    </citation>
    <scope>NUCLEOTIDE SEQUENCE [LARGE SCALE GENOMIC DNA]</scope>
    <source>
        <strain evidence="1">Alpha-2009</strain>
        <tissue evidence="1">Whole body</tissue>
    </source>
</reference>
<keyword evidence="2" id="KW-1185">Reference proteome</keyword>
<gene>
    <name evidence="1" type="ORF">PUN28_020262</name>
</gene>
<sequence>MMSKPSVGFTWNGSVISSQVCGSFREGSLNVGEKLYQNPSLVLLGIGINDFVANMWSLNVGEKIISKSFADFTWNRYQ</sequence>
<evidence type="ECO:0000313" key="2">
    <source>
        <dbReference type="Proteomes" id="UP001430953"/>
    </source>
</evidence>
<proteinExistence type="predicted"/>
<organism evidence="1 2">
    <name type="scientific">Cardiocondyla obscurior</name>
    <dbReference type="NCBI Taxonomy" id="286306"/>
    <lineage>
        <taxon>Eukaryota</taxon>
        <taxon>Metazoa</taxon>
        <taxon>Ecdysozoa</taxon>
        <taxon>Arthropoda</taxon>
        <taxon>Hexapoda</taxon>
        <taxon>Insecta</taxon>
        <taxon>Pterygota</taxon>
        <taxon>Neoptera</taxon>
        <taxon>Endopterygota</taxon>
        <taxon>Hymenoptera</taxon>
        <taxon>Apocrita</taxon>
        <taxon>Aculeata</taxon>
        <taxon>Formicoidea</taxon>
        <taxon>Formicidae</taxon>
        <taxon>Myrmicinae</taxon>
        <taxon>Cardiocondyla</taxon>
    </lineage>
</organism>
<protein>
    <recommendedName>
        <fullName evidence="3">GDSL esterase/lipase</fullName>
    </recommendedName>
</protein>